<organism evidence="2 3">
    <name type="scientific">Coniochaeta hoffmannii</name>
    <dbReference type="NCBI Taxonomy" id="91930"/>
    <lineage>
        <taxon>Eukaryota</taxon>
        <taxon>Fungi</taxon>
        <taxon>Dikarya</taxon>
        <taxon>Ascomycota</taxon>
        <taxon>Pezizomycotina</taxon>
        <taxon>Sordariomycetes</taxon>
        <taxon>Sordariomycetidae</taxon>
        <taxon>Coniochaetales</taxon>
        <taxon>Coniochaetaceae</taxon>
        <taxon>Coniochaeta</taxon>
    </lineage>
</organism>
<evidence type="ECO:0000256" key="1">
    <source>
        <dbReference type="SAM" id="MobiDB-lite"/>
    </source>
</evidence>
<dbReference type="InterPro" id="IPR046670">
    <property type="entry name" value="DUF6540"/>
</dbReference>
<dbReference type="Proteomes" id="UP001174691">
    <property type="component" value="Unassembled WGS sequence"/>
</dbReference>
<proteinExistence type="predicted"/>
<evidence type="ECO:0000313" key="3">
    <source>
        <dbReference type="Proteomes" id="UP001174691"/>
    </source>
</evidence>
<feature type="region of interest" description="Disordered" evidence="1">
    <location>
        <begin position="95"/>
        <end position="116"/>
    </location>
</feature>
<evidence type="ECO:0000313" key="2">
    <source>
        <dbReference type="EMBL" id="KAJ9129643.1"/>
    </source>
</evidence>
<comment type="caution">
    <text evidence="2">The sequence shown here is derived from an EMBL/GenBank/DDBJ whole genome shotgun (WGS) entry which is preliminary data.</text>
</comment>
<dbReference type="Pfam" id="PF20174">
    <property type="entry name" value="DUF6540"/>
    <property type="match status" value="1"/>
</dbReference>
<keyword evidence="3" id="KW-1185">Reference proteome</keyword>
<dbReference type="AlphaFoldDB" id="A0AA38VAU7"/>
<name>A0AA38VAU7_9PEZI</name>
<accession>A0AA38VAU7</accession>
<reference evidence="2" key="1">
    <citation type="submission" date="2022-07" db="EMBL/GenBank/DDBJ databases">
        <title>Fungi with potential for degradation of polypropylene.</title>
        <authorList>
            <person name="Gostincar C."/>
        </authorList>
    </citation>
    <scope>NUCLEOTIDE SEQUENCE</scope>
    <source>
        <strain evidence="2">EXF-13287</strain>
    </source>
</reference>
<gene>
    <name evidence="2" type="ORF">NKR19_g10264</name>
</gene>
<feature type="region of interest" description="Disordered" evidence="1">
    <location>
        <begin position="47"/>
        <end position="70"/>
    </location>
</feature>
<dbReference type="EMBL" id="JANBVN010000317">
    <property type="protein sequence ID" value="KAJ9129643.1"/>
    <property type="molecule type" value="Genomic_DNA"/>
</dbReference>
<protein>
    <submittedName>
        <fullName evidence="2">Uncharacterized protein</fullName>
    </submittedName>
</protein>
<sequence length="116" mass="12699">MSKTKTTPYTPIEIGLVSSQYLLDTPGDTTYTKDQEARDTFEQIIASVPAPDPSLNKASGSAAPRGPPRRVELSDCQWWTLRCVMKLVEGGYMIPPIRGPDKGKSPVEIVTNAPKH</sequence>